<accession>A0ABZ0RWR0</accession>
<sequence>MSSRYGQMLASDYTGHVFKPSGAEVSPLEVVRDRELFEDVEIHAGSEPDRKYAVTWKGAEARLVPHDTEVDIVTKIGEIDVKKDLKLSEDYLRSAHMNVDIF</sequence>
<gene>
    <name evidence="1" type="ORF">SH580_06935</name>
</gene>
<dbReference type="EMBL" id="CP138858">
    <property type="protein sequence ID" value="WPJ97444.1"/>
    <property type="molecule type" value="Genomic_DNA"/>
</dbReference>
<dbReference type="Proteomes" id="UP001324993">
    <property type="component" value="Chromosome"/>
</dbReference>
<protein>
    <submittedName>
        <fullName evidence="1">Uncharacterized protein</fullName>
    </submittedName>
</protein>
<dbReference type="RefSeq" id="WP_319834288.1">
    <property type="nucleotide sequence ID" value="NZ_CP138858.1"/>
</dbReference>
<name>A0ABZ0RWR0_9BACT</name>
<evidence type="ECO:0000313" key="2">
    <source>
        <dbReference type="Proteomes" id="UP001324993"/>
    </source>
</evidence>
<keyword evidence="2" id="KW-1185">Reference proteome</keyword>
<reference evidence="1 2" key="1">
    <citation type="submission" date="2023-11" db="EMBL/GenBank/DDBJ databases">
        <title>Coraliomargarita sp. nov., isolated from marine algae.</title>
        <authorList>
            <person name="Lee J.K."/>
            <person name="Baek J.H."/>
            <person name="Kim J.M."/>
            <person name="Choi D.G."/>
            <person name="Jeon C.O."/>
        </authorList>
    </citation>
    <scope>NUCLEOTIDE SEQUENCE [LARGE SCALE GENOMIC DNA]</scope>
    <source>
        <strain evidence="1 2">J2-16</strain>
    </source>
</reference>
<proteinExistence type="predicted"/>
<evidence type="ECO:0000313" key="1">
    <source>
        <dbReference type="EMBL" id="WPJ97444.1"/>
    </source>
</evidence>
<organism evidence="1 2">
    <name type="scientific">Coraliomargarita algicola</name>
    <dbReference type="NCBI Taxonomy" id="3092156"/>
    <lineage>
        <taxon>Bacteria</taxon>
        <taxon>Pseudomonadati</taxon>
        <taxon>Verrucomicrobiota</taxon>
        <taxon>Opitutia</taxon>
        <taxon>Puniceicoccales</taxon>
        <taxon>Coraliomargaritaceae</taxon>
        <taxon>Coraliomargarita</taxon>
    </lineage>
</organism>